<evidence type="ECO:0000256" key="2">
    <source>
        <dbReference type="ARBA" id="ARBA00023002"/>
    </source>
</evidence>
<dbReference type="OrthoDB" id="5135333at2759"/>
<dbReference type="GO" id="GO:0016491">
    <property type="term" value="F:oxidoreductase activity"/>
    <property type="evidence" value="ECO:0007669"/>
    <property type="project" value="UniProtKB-KW"/>
</dbReference>
<dbReference type="PANTHER" id="PTHR33112">
    <property type="entry name" value="DOMAIN PROTEIN, PUTATIVE-RELATED"/>
    <property type="match status" value="1"/>
</dbReference>
<dbReference type="InterPro" id="IPR013121">
    <property type="entry name" value="Fe_red_NAD-bd_6"/>
</dbReference>
<evidence type="ECO:0008006" key="9">
    <source>
        <dbReference type="Google" id="ProtNLM"/>
    </source>
</evidence>
<evidence type="ECO:0000313" key="7">
    <source>
        <dbReference type="EMBL" id="KAF4966886.1"/>
    </source>
</evidence>
<keyword evidence="3" id="KW-0812">Transmembrane</keyword>
<dbReference type="InterPro" id="IPR013112">
    <property type="entry name" value="FAD-bd_8"/>
</dbReference>
<sequence>MKEVLPGWCLGTLEEILKRAEDWQFCLLIIDAHKEWYRRAPHGLLTDIYYRNNPHFRDEALRISGTEVHEEVKEYGLRLTAENEPIECRLKRGQFSLTFLVPLIEDEAESNNDRTVGVGRVQIMLESCPWYNLNPDAIKLQAIWPDGISDMEKRTSSGGYLSMEGTGRAIGHLVDFSVARNWIHQCEETHGDKCHKPDWLSDSDNEWPKRGRVIDMKESRIVYLHPSMRYVALSYVWGSDEKARKLRLKRQLTRENLPRLQTHDGLDEMSLPQTVKDAMDDDQEDLSHQTARMDPIYSKAFFTIVAACGDDSDSGRLAGLPSHPRDLFQRQVKVSPSGLHITPCAALSDDDTLQCSVWNNRGWTFQERLLSRRALIFTASQVYWSCEDATWDEESLLDLPETTAYASRSEFGCYDVWESWYAKLSRQVLRVYITQLCQRDFTFPGDALPAFTGIIRRYENLNKEKLLWGLRTIRFDQDLTWDFGSWRRKEMYTFAPEGSAVRSVPYPSWSWLGCTGSISTNGWGRDLDERTKRGQSKSVLAFYSLMSDGSVSLIEDNVESSPPSLSESVTSTWKGETTISEPIVVPGVSIALGLGFLKIAETEEKPQKCTASYDTRRLVFWTSHTEVPIWVEGYRKIGIQTQDTFLEIDTTFSGGFSSTSLLSPKVGSVDGNEGDTDIGRSRQKGHLIVVSRRFEIAHSEDTGMLNIMMVEEKVPGSGVWSRLGLAVIDEKDWVRLDLDWRMLAFGIAFRHVEAKGADISLDMPTSSSPTPHELSQATRLEDNHEAMAYYAAALAAAIALFSIVRFSKSPKTRALIFSCFATTFSALAWILRYFVRTPKRVLLRACPGVGSVGRLSVVSAYFALNVIFLFVHADFESKPMRFVIGARAGWAIIAIGLAAGLWVADHFLRLIRTLPSFNNAVTVFPLANGGTRVTLKKALWTAPPGRHAYLWIPCIRAFETHPYTITQKKPMQFVVAARNGFTRDLYNYAVKNPGTSLKPCVQGPYGTVPEAAAYDKVVLIAGGSGASFTTGVAMDLIHRFKKPDITFIWTVKKLDSLDWFTRKIRRLNQQSNVNVRLFVTSETLKTPESDQHTLIDENRTGEDIYPIGTEFDIEAFPRKERPSAELLGLPITYGRPNVPGLIRDEVRKAAATERVLVMACGPAGLMREVNNTAASCIKVRGPDVDIHCEKFGCLASLIFHRVENDEGSSKPAKV</sequence>
<proteinExistence type="predicted"/>
<evidence type="ECO:0000313" key="8">
    <source>
        <dbReference type="Proteomes" id="UP000622797"/>
    </source>
</evidence>
<organism evidence="7 8">
    <name type="scientific">Fusarium sarcochroum</name>
    <dbReference type="NCBI Taxonomy" id="1208366"/>
    <lineage>
        <taxon>Eukaryota</taxon>
        <taxon>Fungi</taxon>
        <taxon>Dikarya</taxon>
        <taxon>Ascomycota</taxon>
        <taxon>Pezizomycotina</taxon>
        <taxon>Sordariomycetes</taxon>
        <taxon>Hypocreomycetidae</taxon>
        <taxon>Hypocreales</taxon>
        <taxon>Nectriaceae</taxon>
        <taxon>Fusarium</taxon>
        <taxon>Fusarium lateritium species complex</taxon>
    </lineage>
</organism>
<feature type="domain" description="Ferric reductase NAD binding" evidence="6">
    <location>
        <begin position="1014"/>
        <end position="1173"/>
    </location>
</feature>
<dbReference type="CDD" id="cd06186">
    <property type="entry name" value="NOX_Duox_like_FAD_NADP"/>
    <property type="match status" value="1"/>
</dbReference>
<keyword evidence="8" id="KW-1185">Reference proteome</keyword>
<evidence type="ECO:0000256" key="1">
    <source>
        <dbReference type="ARBA" id="ARBA00022982"/>
    </source>
</evidence>
<dbReference type="Pfam" id="PF06985">
    <property type="entry name" value="HET"/>
    <property type="match status" value="1"/>
</dbReference>
<feature type="transmembrane region" description="Helical" evidence="3">
    <location>
        <begin position="855"/>
        <end position="875"/>
    </location>
</feature>
<dbReference type="InterPro" id="IPR039261">
    <property type="entry name" value="FNR_nucleotide-bd"/>
</dbReference>
<dbReference type="EMBL" id="JABEXW010000265">
    <property type="protein sequence ID" value="KAF4966886.1"/>
    <property type="molecule type" value="Genomic_DNA"/>
</dbReference>
<keyword evidence="3" id="KW-0472">Membrane</keyword>
<dbReference type="Gene3D" id="3.40.50.80">
    <property type="entry name" value="Nucleotide-binding domain of ferredoxin-NADP reductase (FNR) module"/>
    <property type="match status" value="1"/>
</dbReference>
<keyword evidence="1" id="KW-0813">Transport</keyword>
<feature type="transmembrane region" description="Helical" evidence="3">
    <location>
        <begin position="787"/>
        <end position="807"/>
    </location>
</feature>
<keyword evidence="2" id="KW-0560">Oxidoreductase</keyword>
<feature type="transmembrane region" description="Helical" evidence="3">
    <location>
        <begin position="814"/>
        <end position="835"/>
    </location>
</feature>
<evidence type="ECO:0000256" key="3">
    <source>
        <dbReference type="SAM" id="Phobius"/>
    </source>
</evidence>
<reference evidence="7" key="2">
    <citation type="submission" date="2020-05" db="EMBL/GenBank/DDBJ databases">
        <authorList>
            <person name="Kim H.-S."/>
            <person name="Proctor R.H."/>
            <person name="Brown D.W."/>
        </authorList>
    </citation>
    <scope>NUCLEOTIDE SEQUENCE</scope>
    <source>
        <strain evidence="7">NRRL 20472</strain>
    </source>
</reference>
<keyword evidence="1" id="KW-0249">Electron transport</keyword>
<dbReference type="Proteomes" id="UP000622797">
    <property type="component" value="Unassembled WGS sequence"/>
</dbReference>
<reference evidence="7" key="1">
    <citation type="journal article" date="2020" name="BMC Genomics">
        <title>Correction to: Identification and distribution of gene clusters required for synthesis of sphingolipid metabolism inhibitors in diverse species of the filamentous fungus Fusarium.</title>
        <authorList>
            <person name="Kim H.S."/>
            <person name="Lohmar J.M."/>
            <person name="Busman M."/>
            <person name="Brown D.W."/>
            <person name="Naumann T.A."/>
            <person name="Divon H.H."/>
            <person name="Lysoe E."/>
            <person name="Uhlig S."/>
            <person name="Proctor R.H."/>
        </authorList>
    </citation>
    <scope>NUCLEOTIDE SEQUENCE</scope>
    <source>
        <strain evidence="7">NRRL 20472</strain>
    </source>
</reference>
<evidence type="ECO:0000259" key="4">
    <source>
        <dbReference type="Pfam" id="PF06985"/>
    </source>
</evidence>
<feature type="transmembrane region" description="Helical" evidence="3">
    <location>
        <begin position="882"/>
        <end position="904"/>
    </location>
</feature>
<feature type="domain" description="FAD-binding 8" evidence="5">
    <location>
        <begin position="936"/>
        <end position="1007"/>
    </location>
</feature>
<dbReference type="Pfam" id="PF08022">
    <property type="entry name" value="FAD_binding_8"/>
    <property type="match status" value="1"/>
</dbReference>
<keyword evidence="3" id="KW-1133">Transmembrane helix</keyword>
<protein>
    <recommendedName>
        <fullName evidence="9">FAD-binding FR-type domain-containing protein</fullName>
    </recommendedName>
</protein>
<evidence type="ECO:0000259" key="6">
    <source>
        <dbReference type="Pfam" id="PF08030"/>
    </source>
</evidence>
<accession>A0A8H4XAC7</accession>
<dbReference type="SUPFAM" id="SSF52343">
    <property type="entry name" value="Ferredoxin reductase-like, C-terminal NADP-linked domain"/>
    <property type="match status" value="1"/>
</dbReference>
<feature type="domain" description="Heterokaryon incompatibility" evidence="4">
    <location>
        <begin position="230"/>
        <end position="367"/>
    </location>
</feature>
<dbReference type="AlphaFoldDB" id="A0A8H4XAC7"/>
<dbReference type="PANTHER" id="PTHR33112:SF16">
    <property type="entry name" value="HETEROKARYON INCOMPATIBILITY DOMAIN-CONTAINING PROTEIN"/>
    <property type="match status" value="1"/>
</dbReference>
<dbReference type="InterPro" id="IPR010730">
    <property type="entry name" value="HET"/>
</dbReference>
<comment type="caution">
    <text evidence="7">The sequence shown here is derived from an EMBL/GenBank/DDBJ whole genome shotgun (WGS) entry which is preliminary data.</text>
</comment>
<evidence type="ECO:0000259" key="5">
    <source>
        <dbReference type="Pfam" id="PF08022"/>
    </source>
</evidence>
<name>A0A8H4XAC7_9HYPO</name>
<gene>
    <name evidence="7" type="ORF">FSARC_5499</name>
</gene>
<dbReference type="Pfam" id="PF08030">
    <property type="entry name" value="NAD_binding_6"/>
    <property type="match status" value="1"/>
</dbReference>